<sequence length="251" mass="27031">MTIKNFKDYQKSITVAPEATHKVEALLQSTIDNSMALKTIRKVTLAGKYTHIPFVKVPDDTATTFTVGAIDIVKELISSVAELTDETDEDTMVNIEQVLDSLLISQAAIKFENYIADYLSNETNFPVNPGVSTAKAFDTILSALESMSYQVLAVDGQLLALMSWPTYVAILGSMTAAHKELVKEGCVKLVPIAGMSDASMVVLHTQGVAYGGSIYGVEKDRQAGSGKTNMVTQLTVGVGADPSYIRNIKLS</sequence>
<dbReference type="RefSeq" id="YP_009618493.1">
    <property type="nucleotide sequence ID" value="NC_042074.1"/>
</dbReference>
<dbReference type="Proteomes" id="UP000241249">
    <property type="component" value="Segment"/>
</dbReference>
<dbReference type="KEGG" id="vg:40095040"/>
<name>A0A2D0YLX0_9CAUD</name>
<evidence type="ECO:0000313" key="1">
    <source>
        <dbReference type="EMBL" id="ASV43466.1"/>
    </source>
</evidence>
<dbReference type="EMBL" id="KY883654">
    <property type="protein sequence ID" value="ASV43466.1"/>
    <property type="molecule type" value="Genomic_DNA"/>
</dbReference>
<dbReference type="OrthoDB" id="15888at10239"/>
<organism evidence="1 2">
    <name type="scientific">Vibrio phage JSF10</name>
    <dbReference type="NCBI Taxonomy" id="1983593"/>
    <lineage>
        <taxon>Viruses</taxon>
        <taxon>Duplodnaviria</taxon>
        <taxon>Heunggongvirae</taxon>
        <taxon>Uroviricota</taxon>
        <taxon>Caudoviricetes</taxon>
        <taxon>Demerecviridae</taxon>
        <taxon>Ermolyevavirinae</taxon>
        <taxon>Jesfedecavirus</taxon>
        <taxon>Jesfedecavirus JSF10</taxon>
    </lineage>
</organism>
<accession>A0A2D0YLX0</accession>
<evidence type="ECO:0000313" key="2">
    <source>
        <dbReference type="Proteomes" id="UP000241249"/>
    </source>
</evidence>
<keyword evidence="2" id="KW-1185">Reference proteome</keyword>
<reference evidence="1 2" key="1">
    <citation type="journal article" date="2017" name="Sci. Rep.">
        <title>Analysis of the CRISPR-Cas system in bacteriophages active on epidemic strains of Vibrio cholerae in Bangladesh.</title>
        <authorList>
            <person name="Naser I.B."/>
            <person name="Hoque M.M."/>
            <person name="Nahid M.A."/>
            <person name="Tareq T.M."/>
            <person name="Rocky M.K."/>
            <person name="Faruque S.M."/>
        </authorList>
    </citation>
    <scope>NUCLEOTIDE SEQUENCE [LARGE SCALE GENOMIC DNA]</scope>
</reference>
<protein>
    <submittedName>
        <fullName evidence="1">Uncharacterized protein</fullName>
    </submittedName>
</protein>
<proteinExistence type="predicted"/>
<dbReference type="GeneID" id="40095040"/>